<accession>A0A8S3WKQ4</accession>
<name>A0A8S3WKQ4_PARAO</name>
<comment type="caution">
    <text evidence="2">The sequence shown here is derived from an EMBL/GenBank/DDBJ whole genome shotgun (WGS) entry which is preliminary data.</text>
</comment>
<dbReference type="EMBL" id="CAJQZP010000497">
    <property type="protein sequence ID" value="CAG4964397.1"/>
    <property type="molecule type" value="Genomic_DNA"/>
</dbReference>
<keyword evidence="3" id="KW-1185">Reference proteome</keyword>
<dbReference type="AlphaFoldDB" id="A0A8S3WKQ4"/>
<gene>
    <name evidence="2" type="ORF">PAPOLLO_LOCUS7178</name>
</gene>
<sequence length="139" mass="15737">MKDAFHCQDYEPYQRNTPTARTPRRLLDRARNGLHPHLYMLYPPEEWPLPLELERSPPGEGAAGDETYSSVDVLVASTNVESPVACNLEHTPATETCDSEHSPATEKCDSEHSQNRNIYTAIVSNFQYIVILHFTLPLL</sequence>
<organism evidence="2 3">
    <name type="scientific">Parnassius apollo</name>
    <name type="common">Apollo butterfly</name>
    <name type="synonym">Papilio apollo</name>
    <dbReference type="NCBI Taxonomy" id="110799"/>
    <lineage>
        <taxon>Eukaryota</taxon>
        <taxon>Metazoa</taxon>
        <taxon>Ecdysozoa</taxon>
        <taxon>Arthropoda</taxon>
        <taxon>Hexapoda</taxon>
        <taxon>Insecta</taxon>
        <taxon>Pterygota</taxon>
        <taxon>Neoptera</taxon>
        <taxon>Endopterygota</taxon>
        <taxon>Lepidoptera</taxon>
        <taxon>Glossata</taxon>
        <taxon>Ditrysia</taxon>
        <taxon>Papilionoidea</taxon>
        <taxon>Papilionidae</taxon>
        <taxon>Parnassiinae</taxon>
        <taxon>Parnassini</taxon>
        <taxon>Parnassius</taxon>
        <taxon>Parnassius</taxon>
    </lineage>
</organism>
<evidence type="ECO:0000313" key="3">
    <source>
        <dbReference type="Proteomes" id="UP000691718"/>
    </source>
</evidence>
<dbReference type="Proteomes" id="UP000691718">
    <property type="component" value="Unassembled WGS sequence"/>
</dbReference>
<evidence type="ECO:0000256" key="1">
    <source>
        <dbReference type="SAM" id="MobiDB-lite"/>
    </source>
</evidence>
<protein>
    <submittedName>
        <fullName evidence="2">(apollo) hypothetical protein</fullName>
    </submittedName>
</protein>
<proteinExistence type="predicted"/>
<evidence type="ECO:0000313" key="2">
    <source>
        <dbReference type="EMBL" id="CAG4964397.1"/>
    </source>
</evidence>
<feature type="region of interest" description="Disordered" evidence="1">
    <location>
        <begin position="1"/>
        <end position="23"/>
    </location>
</feature>
<reference evidence="2" key="1">
    <citation type="submission" date="2021-04" db="EMBL/GenBank/DDBJ databases">
        <authorList>
            <person name="Tunstrom K."/>
        </authorList>
    </citation>
    <scope>NUCLEOTIDE SEQUENCE</scope>
</reference>